<evidence type="ECO:0000256" key="4">
    <source>
        <dbReference type="ARBA" id="ARBA00022840"/>
    </source>
</evidence>
<protein>
    <recommendedName>
        <fullName evidence="6">tRNA(Ile)-lysidine/2-thiocytidine synthase N-terminal domain-containing protein</fullName>
    </recommendedName>
</protein>
<dbReference type="Pfam" id="PF01171">
    <property type="entry name" value="ATP_bind_3"/>
    <property type="match status" value="1"/>
</dbReference>
<dbReference type="InterPro" id="IPR011063">
    <property type="entry name" value="TilS/TtcA_N"/>
</dbReference>
<feature type="domain" description="tRNA(Ile)-lysidine/2-thiocytidine synthase N-terminal" evidence="6">
    <location>
        <begin position="3"/>
        <end position="153"/>
    </location>
</feature>
<organism evidence="7 8">
    <name type="scientific">Marasmius crinis-equi</name>
    <dbReference type="NCBI Taxonomy" id="585013"/>
    <lineage>
        <taxon>Eukaryota</taxon>
        <taxon>Fungi</taxon>
        <taxon>Dikarya</taxon>
        <taxon>Basidiomycota</taxon>
        <taxon>Agaricomycotina</taxon>
        <taxon>Agaricomycetes</taxon>
        <taxon>Agaricomycetidae</taxon>
        <taxon>Agaricales</taxon>
        <taxon>Marasmiineae</taxon>
        <taxon>Marasmiaceae</taxon>
        <taxon>Marasmius</taxon>
    </lineage>
</organism>
<accession>A0ABR3FNT2</accession>
<name>A0ABR3FNT2_9AGAR</name>
<dbReference type="InterPro" id="IPR014729">
    <property type="entry name" value="Rossmann-like_a/b/a_fold"/>
</dbReference>
<keyword evidence="2" id="KW-0819">tRNA processing</keyword>
<evidence type="ECO:0000313" key="7">
    <source>
        <dbReference type="EMBL" id="KAL0577097.1"/>
    </source>
</evidence>
<evidence type="ECO:0000259" key="6">
    <source>
        <dbReference type="Pfam" id="PF01171"/>
    </source>
</evidence>
<evidence type="ECO:0000256" key="3">
    <source>
        <dbReference type="ARBA" id="ARBA00022741"/>
    </source>
</evidence>
<gene>
    <name evidence="7" type="ORF">V5O48_004889</name>
</gene>
<evidence type="ECO:0000313" key="8">
    <source>
        <dbReference type="Proteomes" id="UP001465976"/>
    </source>
</evidence>
<dbReference type="Proteomes" id="UP001465976">
    <property type="component" value="Unassembled WGS sequence"/>
</dbReference>
<evidence type="ECO:0000256" key="5">
    <source>
        <dbReference type="SAM" id="Coils"/>
    </source>
</evidence>
<evidence type="ECO:0000256" key="2">
    <source>
        <dbReference type="ARBA" id="ARBA00022694"/>
    </source>
</evidence>
<keyword evidence="1" id="KW-0436">Ligase</keyword>
<keyword evidence="8" id="KW-1185">Reference proteome</keyword>
<comment type="caution">
    <text evidence="7">The sequence shown here is derived from an EMBL/GenBank/DDBJ whole genome shotgun (WGS) entry which is preliminary data.</text>
</comment>
<feature type="coiled-coil region" evidence="5">
    <location>
        <begin position="161"/>
        <end position="204"/>
    </location>
</feature>
<reference evidence="7 8" key="1">
    <citation type="submission" date="2024-02" db="EMBL/GenBank/DDBJ databases">
        <title>A draft genome for the cacao thread blight pathogen Marasmius crinis-equi.</title>
        <authorList>
            <person name="Cohen S.P."/>
            <person name="Baruah I.K."/>
            <person name="Amoako-Attah I."/>
            <person name="Bukari Y."/>
            <person name="Meinhardt L.W."/>
            <person name="Bailey B.A."/>
        </authorList>
    </citation>
    <scope>NUCLEOTIDE SEQUENCE [LARGE SCALE GENOMIC DNA]</scope>
    <source>
        <strain evidence="7 8">GH-76</strain>
    </source>
</reference>
<dbReference type="SUPFAM" id="SSF52402">
    <property type="entry name" value="Adenine nucleotide alpha hydrolases-like"/>
    <property type="match status" value="1"/>
</dbReference>
<dbReference type="PANTHER" id="PTHR43033">
    <property type="entry name" value="TRNA(ILE)-LYSIDINE SYNTHASE-RELATED"/>
    <property type="match status" value="1"/>
</dbReference>
<keyword evidence="5" id="KW-0175">Coiled coil</keyword>
<sequence length="478" mass="54475">MAKKCADITQRLGLEHHTHNVAWGQDGIQARPRPTNPTLEYSARIARYRTFNAAMTALKAKVLVLGHHLDDQVETSVMRILKHSTDEGAGGMKYVRRWGMGFGHQAPNEHFGWTAYEGMRMWIVRPLLEFPKPRLTVRNAIRKWLNDKGNQSEEDPFKLPLENLEGDLARFESEVASVDLSGGLDQLYGAVMALNNNASDIERQVDSILSRCSLRSPPGTYLTTSSAISSVRDRKIQRAIVLRILRYLSFHPWGSLQAQLKRRNLGLTQIATKLWNPNPLSPLVPEFCAGGGVQWIPVVIRGTTIRFPPDREHAPLNLGESAGWLAFRQVPPKIRSPIYQKKGIEDRLNIRVTSLLAAHLDTGEKKLEYLYDCRFLVTFDLTTMPEEILRVLREPEEGEHLWLMPHSKWIWPRLVWKRPGHEDVVLHSKVALKNPTPSSDNFDDQLNLLSKPEIGWRKTPMEEAPWVKAEFVRALSSH</sequence>
<dbReference type="Gene3D" id="3.40.50.620">
    <property type="entry name" value="HUPs"/>
    <property type="match status" value="1"/>
</dbReference>
<dbReference type="PANTHER" id="PTHR43033:SF1">
    <property type="entry name" value="TRNA(ILE)-LYSIDINE SYNTHASE-RELATED"/>
    <property type="match status" value="1"/>
</dbReference>
<dbReference type="EMBL" id="JBAHYK010000178">
    <property type="protein sequence ID" value="KAL0577097.1"/>
    <property type="molecule type" value="Genomic_DNA"/>
</dbReference>
<dbReference type="InterPro" id="IPR012094">
    <property type="entry name" value="tRNA_Ile_lys_synt"/>
</dbReference>
<keyword evidence="4" id="KW-0067">ATP-binding</keyword>
<keyword evidence="3" id="KW-0547">Nucleotide-binding</keyword>
<evidence type="ECO:0000256" key="1">
    <source>
        <dbReference type="ARBA" id="ARBA00022598"/>
    </source>
</evidence>
<proteinExistence type="predicted"/>